<dbReference type="Gene3D" id="3.40.50.150">
    <property type="entry name" value="Vaccinia Virus protein VP39"/>
    <property type="match status" value="1"/>
</dbReference>
<accession>A0ABT2F4N9</accession>
<evidence type="ECO:0000313" key="1">
    <source>
        <dbReference type="EMBL" id="MCS4487394.1"/>
    </source>
</evidence>
<name>A0ABT2F4N9_9STRE</name>
<dbReference type="SUPFAM" id="SSF53335">
    <property type="entry name" value="S-adenosyl-L-methionine-dependent methyltransferases"/>
    <property type="match status" value="1"/>
</dbReference>
<dbReference type="Gene3D" id="1.10.287.1890">
    <property type="match status" value="1"/>
</dbReference>
<dbReference type="Proteomes" id="UP001206548">
    <property type="component" value="Unassembled WGS sequence"/>
</dbReference>
<keyword evidence="2" id="KW-1185">Reference proteome</keyword>
<dbReference type="InterPro" id="IPR029063">
    <property type="entry name" value="SAM-dependent_MTases_sf"/>
</dbReference>
<dbReference type="PANTHER" id="PTHR38451">
    <property type="entry name" value="TRNA (ADENINE(22)-N(1))-METHYLTRANSFERASE"/>
    <property type="match status" value="1"/>
</dbReference>
<evidence type="ECO:0000313" key="2">
    <source>
        <dbReference type="Proteomes" id="UP001206548"/>
    </source>
</evidence>
<dbReference type="PANTHER" id="PTHR38451:SF1">
    <property type="entry name" value="TRNA (ADENINE(22)-N(1))-METHYLTRANSFERASE"/>
    <property type="match status" value="1"/>
</dbReference>
<dbReference type="EMBL" id="JANUXX010000001">
    <property type="protein sequence ID" value="MCS4487394.1"/>
    <property type="molecule type" value="Genomic_DNA"/>
</dbReference>
<dbReference type="Pfam" id="PF04816">
    <property type="entry name" value="TrmK"/>
    <property type="match status" value="1"/>
</dbReference>
<dbReference type="InterPro" id="IPR006901">
    <property type="entry name" value="TrmK"/>
</dbReference>
<comment type="caution">
    <text evidence="1">The sequence shown here is derived from an EMBL/GenBank/DDBJ whole genome shotgun (WGS) entry which is preliminary data.</text>
</comment>
<organism evidence="1 2">
    <name type="scientific">Streptococcus sciuri</name>
    <dbReference type="NCBI Taxonomy" id="2973939"/>
    <lineage>
        <taxon>Bacteria</taxon>
        <taxon>Bacillati</taxon>
        <taxon>Bacillota</taxon>
        <taxon>Bacilli</taxon>
        <taxon>Lactobacillales</taxon>
        <taxon>Streptococcaceae</taxon>
        <taxon>Streptococcus</taxon>
    </lineage>
</organism>
<proteinExistence type="predicted"/>
<protein>
    <submittedName>
        <fullName evidence="1">tRNA (Adenine(22)-N(1))-methyltransferase TrmK</fullName>
    </submittedName>
</protein>
<reference evidence="1 2" key="1">
    <citation type="journal article" date="2023" name="Int. J. Syst. Evol. Microbiol.">
        <title>Streptococcus sciuri sp. nov., Staphylococcus marylandisciuri sp. nov. and Staphylococcus americanisciuri sp. nov., isolated from faeces of eastern grey squirrel (Sciurus carolinensis).</title>
        <authorList>
            <person name="Volokhov D.V."/>
            <person name="Zagorodnyaya T.A."/>
            <person name="Furtak V.A."/>
            <person name="Nattanmai G."/>
            <person name="Randall L."/>
            <person name="Jose S."/>
            <person name="Gao Y."/>
            <person name="Eisenberg T."/>
            <person name="Delmonte P."/>
            <person name="Blom J."/>
            <person name="Mitchell K.K."/>
        </authorList>
    </citation>
    <scope>NUCLEOTIDE SEQUENCE [LARGE SCALE GENOMIC DNA]</scope>
    <source>
        <strain evidence="1 2">SQ9-PEA</strain>
    </source>
</reference>
<gene>
    <name evidence="1" type="ORF">NXS10_00155</name>
</gene>
<sequence>MKVQLSDRLQMIANLVPKKVHLLDIGSDHAYLPIALIKEKKIDFAVAGEVVKGPYESALSNVYHHRLQSHIAVRLADGFDALGSSDEVDCVTICGMGGRLIVEILEKGKEKLVNVDCLILQPNNCEDDVRAWLSANHFMICIETIVQDKGKFYEIIKAQKGTMHLSERQLRFGPYLLQEHSAIFYEKWRLECTKLEKALNRVPLDKSKERQQLVKRIKMIKEVLE</sequence>
<dbReference type="RefSeq" id="WP_259136391.1">
    <property type="nucleotide sequence ID" value="NZ_JANUXX010000001.1"/>
</dbReference>
<dbReference type="PIRSF" id="PIRSF018637">
    <property type="entry name" value="TrmK"/>
    <property type="match status" value="1"/>
</dbReference>